<dbReference type="AlphaFoldDB" id="A0A5E4Q464"/>
<keyword evidence="2" id="KW-1185">Reference proteome</keyword>
<accession>A0A5E4Q464</accession>
<sequence>MSTRTFDELLAKIQDKLVHCSLRRVPIPPIERLMVTLRYKNNACAETGMVMGARSTGVTV</sequence>
<dbReference type="EMBL" id="FZQP02001226">
    <property type="protein sequence ID" value="VVC92131.1"/>
    <property type="molecule type" value="Genomic_DNA"/>
</dbReference>
<evidence type="ECO:0000313" key="2">
    <source>
        <dbReference type="Proteomes" id="UP000324832"/>
    </source>
</evidence>
<proteinExistence type="predicted"/>
<evidence type="ECO:0000313" key="1">
    <source>
        <dbReference type="EMBL" id="VVC92131.1"/>
    </source>
</evidence>
<reference evidence="1 2" key="1">
    <citation type="submission" date="2017-07" db="EMBL/GenBank/DDBJ databases">
        <authorList>
            <person name="Talla V."/>
            <person name="Backstrom N."/>
        </authorList>
    </citation>
    <scope>NUCLEOTIDE SEQUENCE [LARGE SCALE GENOMIC DNA]</scope>
</reference>
<gene>
    <name evidence="1" type="ORF">LSINAPIS_LOCUS4641</name>
</gene>
<dbReference type="Proteomes" id="UP000324832">
    <property type="component" value="Unassembled WGS sequence"/>
</dbReference>
<organism evidence="1 2">
    <name type="scientific">Leptidea sinapis</name>
    <dbReference type="NCBI Taxonomy" id="189913"/>
    <lineage>
        <taxon>Eukaryota</taxon>
        <taxon>Metazoa</taxon>
        <taxon>Ecdysozoa</taxon>
        <taxon>Arthropoda</taxon>
        <taxon>Hexapoda</taxon>
        <taxon>Insecta</taxon>
        <taxon>Pterygota</taxon>
        <taxon>Neoptera</taxon>
        <taxon>Endopterygota</taxon>
        <taxon>Lepidoptera</taxon>
        <taxon>Glossata</taxon>
        <taxon>Ditrysia</taxon>
        <taxon>Papilionoidea</taxon>
        <taxon>Pieridae</taxon>
        <taxon>Dismorphiinae</taxon>
        <taxon>Leptidea</taxon>
    </lineage>
</organism>
<name>A0A5E4Q464_9NEOP</name>
<protein>
    <submittedName>
        <fullName evidence="1">Uncharacterized protein</fullName>
    </submittedName>
</protein>